<organism evidence="2 3">
    <name type="scientific">Phialemonium thermophilum</name>
    <dbReference type="NCBI Taxonomy" id="223376"/>
    <lineage>
        <taxon>Eukaryota</taxon>
        <taxon>Fungi</taxon>
        <taxon>Dikarya</taxon>
        <taxon>Ascomycota</taxon>
        <taxon>Pezizomycotina</taxon>
        <taxon>Sordariomycetes</taxon>
        <taxon>Sordariomycetidae</taxon>
        <taxon>Cephalothecales</taxon>
        <taxon>Cephalothecaceae</taxon>
        <taxon>Phialemonium</taxon>
    </lineage>
</organism>
<proteinExistence type="predicted"/>
<sequence>MDSAEGEKIFETVGKGNRASWLAAFGLPQSQGIGRRRGRGKKKRMTVKSHHPAQGSATSSRTPLPWVGEGRRNRKGCVPTLTRGSRSSTCLRRPGRSHPRGEADFGVDWRNWRRPRCHSLRRGSPGFPYSRRIPVQGRRVRRRAGLLAGRIPIATVDMSSAAARGVPRRDTAHLGYGDCTVSRYAEGTPRRPRDEILGEQYLPASPISARSYCRDLACHSAHASTRACSSCGSSRSRAPCFRTPFFSCVSSCWTAAAPALPPAPGSSSPSAGARTASSCTASS</sequence>
<evidence type="ECO:0000313" key="2">
    <source>
        <dbReference type="EMBL" id="KAL1845291.1"/>
    </source>
</evidence>
<protein>
    <submittedName>
        <fullName evidence="2">Uncharacterized protein</fullName>
    </submittedName>
</protein>
<evidence type="ECO:0000313" key="3">
    <source>
        <dbReference type="Proteomes" id="UP001586593"/>
    </source>
</evidence>
<keyword evidence="3" id="KW-1185">Reference proteome</keyword>
<feature type="compositionally biased region" description="Basic residues" evidence="1">
    <location>
        <begin position="34"/>
        <end position="51"/>
    </location>
</feature>
<comment type="caution">
    <text evidence="2">The sequence shown here is derived from an EMBL/GenBank/DDBJ whole genome shotgun (WGS) entry which is preliminary data.</text>
</comment>
<feature type="region of interest" description="Disordered" evidence="1">
    <location>
        <begin position="260"/>
        <end position="283"/>
    </location>
</feature>
<dbReference type="Proteomes" id="UP001586593">
    <property type="component" value="Unassembled WGS sequence"/>
</dbReference>
<gene>
    <name evidence="2" type="ORF">VTK73DRAFT_720</name>
</gene>
<evidence type="ECO:0000256" key="1">
    <source>
        <dbReference type="SAM" id="MobiDB-lite"/>
    </source>
</evidence>
<reference evidence="2 3" key="1">
    <citation type="journal article" date="2024" name="Commun. Biol.">
        <title>Comparative genomic analysis of thermophilic fungi reveals convergent evolutionary adaptations and gene losses.</title>
        <authorList>
            <person name="Steindorff A.S."/>
            <person name="Aguilar-Pontes M.V."/>
            <person name="Robinson A.J."/>
            <person name="Andreopoulos B."/>
            <person name="LaButti K."/>
            <person name="Kuo A."/>
            <person name="Mondo S."/>
            <person name="Riley R."/>
            <person name="Otillar R."/>
            <person name="Haridas S."/>
            <person name="Lipzen A."/>
            <person name="Grimwood J."/>
            <person name="Schmutz J."/>
            <person name="Clum A."/>
            <person name="Reid I.D."/>
            <person name="Moisan M.C."/>
            <person name="Butler G."/>
            <person name="Nguyen T.T.M."/>
            <person name="Dewar K."/>
            <person name="Conant G."/>
            <person name="Drula E."/>
            <person name="Henrissat B."/>
            <person name="Hansel C."/>
            <person name="Singer S."/>
            <person name="Hutchinson M.I."/>
            <person name="de Vries R.P."/>
            <person name="Natvig D.O."/>
            <person name="Powell A.J."/>
            <person name="Tsang A."/>
            <person name="Grigoriev I.V."/>
        </authorList>
    </citation>
    <scope>NUCLEOTIDE SEQUENCE [LARGE SCALE GENOMIC DNA]</scope>
    <source>
        <strain evidence="2 3">ATCC 24622</strain>
    </source>
</reference>
<feature type="compositionally biased region" description="Low complexity" evidence="1">
    <location>
        <begin position="265"/>
        <end position="283"/>
    </location>
</feature>
<dbReference type="EMBL" id="JAZHXJ010001154">
    <property type="protein sequence ID" value="KAL1845291.1"/>
    <property type="molecule type" value="Genomic_DNA"/>
</dbReference>
<name>A0ABR3VUK1_9PEZI</name>
<accession>A0ABR3VUK1</accession>
<feature type="region of interest" description="Disordered" evidence="1">
    <location>
        <begin position="30"/>
        <end position="101"/>
    </location>
</feature>